<accession>A0ACB7CDT6</accession>
<evidence type="ECO:0000313" key="1">
    <source>
        <dbReference type="EMBL" id="KAG4305660.1"/>
    </source>
</evidence>
<sequence length="419" mass="47306">MSSLHSSVSQFSSKSPYNNSYSNQLEILYGIESSVVLDIGSRHLKAGFSGENSPRGIIEYDERSFLGYRGTFEENITKYPINLEHILWDNSDLELIEDRLEMYLREAYNKWLNLGTKSLKVNLVEYILLPIKFKTIIAKTLFTYFQVPSITFLSSHVLTLVSLGLSNGVVIDIGYKETSILPVYDLRPMTSFITVTSLASDFCFSRLKYLLTRYSKPSFTSLTFYDIQDFFQRAVFCLPSSPFALSKSSIVPLDDLECVYKPIVECSDIVWEPPSQKGLKVTIPGWVRVCVTEALFEASDKYADNDEVSIPQAIKQCLLRLPIDIRSLVSASLVISGGISMIPGLQNRINSEIKTLGKVIRNEFGINSAWVGASLLGSLKIEGLYEITRENFMKRAEVPDWCIPFKNELHASKHLESNL</sequence>
<dbReference type="EMBL" id="JABTEG010000003">
    <property type="protein sequence ID" value="KAG4305660.1"/>
    <property type="molecule type" value="Genomic_DNA"/>
</dbReference>
<gene>
    <name evidence="1" type="ORF">PORY_001216</name>
</gene>
<protein>
    <submittedName>
        <fullName evidence="1">Uncharacterized protein</fullName>
    </submittedName>
</protein>
<comment type="caution">
    <text evidence="1">The sequence shown here is derived from an EMBL/GenBank/DDBJ whole genome shotgun (WGS) entry which is preliminary data.</text>
</comment>
<evidence type="ECO:0000313" key="2">
    <source>
        <dbReference type="Proteomes" id="UP000768646"/>
    </source>
</evidence>
<reference evidence="1 2" key="1">
    <citation type="journal article" date="2021" name="Commun. Biol.">
        <title>Genomic insights into the host specific adaptation of the Pneumocystis genus.</title>
        <authorList>
            <person name="Cisse O.H."/>
            <person name="Ma L."/>
            <person name="Dekker J.P."/>
            <person name="Khil P.P."/>
            <person name="Youn J.-H."/>
            <person name="Brenchley J.M."/>
            <person name="Blair R."/>
            <person name="Pahar B."/>
            <person name="Chabe M."/>
            <person name="Van Rompay K.K.A."/>
            <person name="Keesler R."/>
            <person name="Sukura A."/>
            <person name="Hirsch V."/>
            <person name="Kutty G."/>
            <person name="Liu Y."/>
            <person name="Peng L."/>
            <person name="Chen J."/>
            <person name="Song J."/>
            <person name="Weissenbacher-Lang C."/>
            <person name="Xu J."/>
            <person name="Upham N.S."/>
            <person name="Stajich J.E."/>
            <person name="Cuomo C.A."/>
            <person name="Cushion M.T."/>
            <person name="Kovacs J.A."/>
        </authorList>
    </citation>
    <scope>NUCLEOTIDE SEQUENCE [LARGE SCALE GENOMIC DNA]</scope>
    <source>
        <strain evidence="1 2">RABM</strain>
    </source>
</reference>
<name>A0ACB7CDT6_9ASCO</name>
<dbReference type="Proteomes" id="UP000768646">
    <property type="component" value="Unassembled WGS sequence"/>
</dbReference>
<organism evidence="1 2">
    <name type="scientific">Pneumocystis oryctolagi</name>
    <dbReference type="NCBI Taxonomy" id="42067"/>
    <lineage>
        <taxon>Eukaryota</taxon>
        <taxon>Fungi</taxon>
        <taxon>Dikarya</taxon>
        <taxon>Ascomycota</taxon>
        <taxon>Taphrinomycotina</taxon>
        <taxon>Pneumocystomycetes</taxon>
        <taxon>Pneumocystaceae</taxon>
        <taxon>Pneumocystis</taxon>
    </lineage>
</organism>
<keyword evidence="2" id="KW-1185">Reference proteome</keyword>
<proteinExistence type="predicted"/>